<dbReference type="InterPro" id="IPR023362">
    <property type="entry name" value="PH-BEACH_dom"/>
</dbReference>
<feature type="region of interest" description="Disordered" evidence="4">
    <location>
        <begin position="761"/>
        <end position="785"/>
    </location>
</feature>
<feature type="region of interest" description="Disordered" evidence="4">
    <location>
        <begin position="69"/>
        <end position="97"/>
    </location>
</feature>
<dbReference type="InterPro" id="IPR036322">
    <property type="entry name" value="WD40_repeat_dom_sf"/>
</dbReference>
<feature type="compositionally biased region" description="Polar residues" evidence="4">
    <location>
        <begin position="761"/>
        <end position="770"/>
    </location>
</feature>
<dbReference type="Pfam" id="PF20426">
    <property type="entry name" value="NBCH_WD40"/>
    <property type="match status" value="1"/>
</dbReference>
<comment type="caution">
    <text evidence="7">The sequence shown here is derived from an EMBL/GenBank/DDBJ whole genome shotgun (WGS) entry which is preliminary data.</text>
</comment>
<dbReference type="PROSITE" id="PS00678">
    <property type="entry name" value="WD_REPEATS_1"/>
    <property type="match status" value="1"/>
</dbReference>
<dbReference type="Pfam" id="PF13385">
    <property type="entry name" value="Laminin_G_3"/>
    <property type="match status" value="1"/>
</dbReference>
<dbReference type="CDD" id="cd06071">
    <property type="entry name" value="Beach"/>
    <property type="match status" value="1"/>
</dbReference>
<dbReference type="SMART" id="SM01026">
    <property type="entry name" value="Beach"/>
    <property type="match status" value="1"/>
</dbReference>
<dbReference type="InterPro" id="IPR015943">
    <property type="entry name" value="WD40/YVTN_repeat-like_dom_sf"/>
</dbReference>
<dbReference type="InterPro" id="IPR056252">
    <property type="entry name" value="Alfy-like_Arm-like"/>
</dbReference>
<dbReference type="InterPro" id="IPR000409">
    <property type="entry name" value="BEACH_dom"/>
</dbReference>
<dbReference type="PANTHER" id="PTHR13743:SF146">
    <property type="entry name" value="WD REPEAT AND FYVE DOMAIN-CONTAINING PROTEIN 3"/>
    <property type="match status" value="1"/>
</dbReference>
<dbReference type="Proteomes" id="UP000467700">
    <property type="component" value="Unassembled WGS sequence"/>
</dbReference>
<evidence type="ECO:0008006" key="9">
    <source>
        <dbReference type="Google" id="ProtNLM"/>
    </source>
</evidence>
<dbReference type="InterPro" id="IPR019775">
    <property type="entry name" value="WD40_repeat_CS"/>
</dbReference>
<dbReference type="SUPFAM" id="SSF49899">
    <property type="entry name" value="Concanavalin A-like lectins/glucanases"/>
    <property type="match status" value="1"/>
</dbReference>
<keyword evidence="8" id="KW-1185">Reference proteome</keyword>
<dbReference type="EMBL" id="CACVBS010000090">
    <property type="protein sequence ID" value="CAA7270322.1"/>
    <property type="molecule type" value="Genomic_DNA"/>
</dbReference>
<evidence type="ECO:0000259" key="6">
    <source>
        <dbReference type="PROSITE" id="PS51783"/>
    </source>
</evidence>
<dbReference type="Pfam" id="PF02138">
    <property type="entry name" value="Beach"/>
    <property type="match status" value="1"/>
</dbReference>
<sequence length="2440" mass="268385">MKVGLTNKRPLPPSSTFVELLFFRLSSISETDLPRLWFQGAFGCNIMLRFLHYTNAMFQNLLSPLRSRFEPPKSPTLPNDNGNANLNPPNETLTSPRSPLAGWSLTSPRLSVFGGSGAGSAQTGLTGPWTGGSGAEDLMSPEEFARDVLVELMRGALEEMRVRAAGAVVKDQIETLSEIHRIMQQDVAATPSSPTSAAPPPLEFQADPTRTKAVFREMDGFLCLMNVLSTLSADTGNNAAEAAENQAVGDAVIIVSRHGDEAEAEKDPDQLFRDCVKWVFLVLSEAMEGCVANEVFFRTKVGYQSLELALRSLINGAALEDSERQKLRLHILSLLLSLSLGEFSTTFASYFASDEFEAVDEKVKTIKEKQSDTRIKHADSIRVLWNLAEGADEDRRTRYALYKLLELLYALSHRNGGVLSSLGLVDGVFTRFGEVRLGLKEALDDPAREQLEREKHVLHRLLRRLLEMGASTSEARRIFQAAVEERAGKERLDPEILEVLRFGMKSRWVEHFSLEGQASLVLSDEQRWRTLPKDGMSFLMWFFPSTMPMAGQTYTLFGAKSSAPGPSKPYLRLSLRSDGKLGVFSNTAPDDETVFAASRVRRGRWSHLALVWYPKKGSNPNLRLFLDGAFVEGAHLAYPRGESVSLYGSSSTSVQYAVGDILHAPARGMSWSVASAYLMGLPLPDDIPRLIHHLGPRYTGSFQDPALVRFLTYEAATSLNMYLTSVSSIAGLHSNPSSALSPVKSPSTRPVSMIGALQASSSLPDNATNGQGPGPTHTLSPRPTGVTPILKTLREGMRSIGLREESVLFGLAPAGFEWGSSDANSNALDDSSVVDVRSPKLRTSQTRDSCESNLVGDVFVVKAESLDVALWKIGGARVALRLVELAETPHELSRTLGILTDGLKNSWQNSEDMERMRGYDILAAILRRKAHLINLTAFETVFEFLGFNFNAPEHSTIVNPVAYRAIALDFSLWVRTGFQTAAKPAVSASQAPSTPQVPPTLQPTQIARAHLDQFTTLLETSRYRAFNWRVGLGEGSGGSKKEKSPVPAAGGGLVRRILFALQMGWYGARSVVNADGEEKQEDMTNQLIEALASALRAPGGFAKEDIKAVVAYLAANLHETEDAVESGSASRTEAMLGDRLELEHGHLDGATTPLSAVSQVSVTFSLESSTVPTPREKAEKVLALLVSILSSPALAPSALPSQISTQTYYSKLTSALPVTRILLLLLGEHPAPRTAALILRLIAVSTARSPSFSRKFELVSGWSVLKVVLPDTKVWTTEVNDAAWDVLLGRGASSSMMGSRGATPVSATGRRQKETDKQKSTTVSCPHILPTIVSALQTGLIAVADRCAISDEDAGAASQSWATEQTMERLVEELLTLHASSATFRQMFELQQTTQLFIDAYKAMVAKLTKFLNQGRADSAKYINGWNLRILEKMTHFGLALALDNAVGGSQKREILDNIQSAESIINPDAATTAIDPGLVVDNRSVRQRIASARFSMQVGERTVIKTFTRMADWRKTVHSAEKKRLRKTLLDIREQRRQVSRLTDWSTLLTSERGLWRRHQPLLWRLDETEGPHRIRKKLEPQDNVTPSSRVDGLDEMMRDVRPPETSESASVIQIEVPPWAESYEISATEMDDQQQLAEDIVDDKLRRVRHELEPGDVIEAVATVARIDGVDSSPGLLILGRTHIYMLDGLVENSEGEVIDAHDAPKRLLFIPGSIVELDGPQKAQRWAHSQIASSSDKKFLFRDVALELYFRDSRSLLIVFIDKKKRSDFEARLSAIIGRPSSEVTLAAPQRTPRLGRMGSRMFLGFRSDELSTATRKWQAREISNFAYISILNQISGRTPSDATQYPVFPWVLSDYTSQTLDLNNPECYRDLTKPMGALTPARRQAAETRFTNLQSVGEEPFHYGTHFSSSMIVCHFLIRLAPFTNMFKTLQGGDWDLPDRLFSDLARAYDSAARDVRGDVRELIPEFFTCPEFLENSANHDFGVLQQTGEKIHDVKLPPWARQDPLLFIVLNRRALESPIVSERLPAWIDLIWGCNQRDPSSLNAFHPLSYEGSIDLDSIKDDLEREATVGIIHNFGQTPRKLFTSPHPERYHVGLHTLPIGTLHGIEEDPHLLLQNSRCFKDLGPTTPVRELIPDFIGDKMIPCPEGVLCLPQTPHEQIEWRAGSTELRVTVDHKVVQVVENAFCTCAVFADASCLVTGSSDYTVRLWKVGRGGTGGSGGGGGQGGGQGGGNGMRVAVSHIMRVHTDEVVCVAASRAWSLVVSGSKDGSAALWDLNRGVYVRSIWHGEQGGENAAVNLVAINESTGYIATCSRLKLCLHTINARPIATLDLTTTPSFSALVPTITSMAFHEREYSHLGVLATGGTDGAITLRTWTADGTPEGEKAQWEFLTIRTMKVRMLGHARPPAVTALKFLGESLYHGEETGKSYIWSLPDN</sequence>
<dbReference type="OrthoDB" id="26681at2759"/>
<proteinExistence type="predicted"/>
<dbReference type="PROSITE" id="PS50082">
    <property type="entry name" value="WD_REPEATS_2"/>
    <property type="match status" value="2"/>
</dbReference>
<dbReference type="InterPro" id="IPR050865">
    <property type="entry name" value="BEACH_Domain"/>
</dbReference>
<dbReference type="Gene3D" id="2.30.29.30">
    <property type="entry name" value="Pleckstrin-homology domain (PH domain)/Phosphotyrosine-binding domain (PTB)"/>
    <property type="match status" value="1"/>
</dbReference>
<evidence type="ECO:0000256" key="4">
    <source>
        <dbReference type="SAM" id="MobiDB-lite"/>
    </source>
</evidence>
<evidence type="ECO:0000256" key="1">
    <source>
        <dbReference type="ARBA" id="ARBA00022574"/>
    </source>
</evidence>
<feature type="domain" description="BEACH" evidence="5">
    <location>
        <begin position="1806"/>
        <end position="2095"/>
    </location>
</feature>
<dbReference type="SUPFAM" id="SSF50978">
    <property type="entry name" value="WD40 repeat-like"/>
    <property type="match status" value="1"/>
</dbReference>
<evidence type="ECO:0000256" key="3">
    <source>
        <dbReference type="PROSITE-ProRule" id="PRU00221"/>
    </source>
</evidence>
<organism evidence="7 8">
    <name type="scientific">Cyclocybe aegerita</name>
    <name type="common">Black poplar mushroom</name>
    <name type="synonym">Agrocybe aegerita</name>
    <dbReference type="NCBI Taxonomy" id="1973307"/>
    <lineage>
        <taxon>Eukaryota</taxon>
        <taxon>Fungi</taxon>
        <taxon>Dikarya</taxon>
        <taxon>Basidiomycota</taxon>
        <taxon>Agaricomycotina</taxon>
        <taxon>Agaricomycetes</taxon>
        <taxon>Agaricomycetidae</taxon>
        <taxon>Agaricales</taxon>
        <taxon>Agaricineae</taxon>
        <taxon>Bolbitiaceae</taxon>
        <taxon>Cyclocybe</taxon>
    </lineage>
</organism>
<reference evidence="7 8" key="1">
    <citation type="submission" date="2020-01" db="EMBL/GenBank/DDBJ databases">
        <authorList>
            <person name="Gupta K D."/>
        </authorList>
    </citation>
    <scope>NUCLEOTIDE SEQUENCE [LARGE SCALE GENOMIC DNA]</scope>
</reference>
<feature type="compositionally biased region" description="Low complexity" evidence="4">
    <location>
        <begin position="78"/>
        <end position="90"/>
    </location>
</feature>
<dbReference type="Gene3D" id="2.130.10.10">
    <property type="entry name" value="YVTN repeat-like/Quinoprotein amine dehydrogenase"/>
    <property type="match status" value="1"/>
</dbReference>
<evidence type="ECO:0000259" key="5">
    <source>
        <dbReference type="PROSITE" id="PS50197"/>
    </source>
</evidence>
<evidence type="ECO:0000313" key="8">
    <source>
        <dbReference type="Proteomes" id="UP000467700"/>
    </source>
</evidence>
<evidence type="ECO:0000313" key="7">
    <source>
        <dbReference type="EMBL" id="CAA7270322.1"/>
    </source>
</evidence>
<feature type="repeat" description="WD" evidence="3">
    <location>
        <begin position="2201"/>
        <end position="2215"/>
    </location>
</feature>
<protein>
    <recommendedName>
        <fullName evidence="9">Beach-domain-containing protein</fullName>
    </recommendedName>
</protein>
<feature type="region of interest" description="Disordered" evidence="4">
    <location>
        <begin position="1294"/>
        <end position="1321"/>
    </location>
</feature>
<dbReference type="InterPro" id="IPR036372">
    <property type="entry name" value="BEACH_dom_sf"/>
</dbReference>
<gene>
    <name evidence="7" type="ORF">AAE3_LOCUS12733</name>
</gene>
<dbReference type="Gene3D" id="1.10.1540.10">
    <property type="entry name" value="BEACH domain"/>
    <property type="match status" value="1"/>
</dbReference>
<accession>A0A8S0X8D5</accession>
<dbReference type="SUPFAM" id="SSF50729">
    <property type="entry name" value="PH domain-like"/>
    <property type="match status" value="1"/>
</dbReference>
<dbReference type="Pfam" id="PF23295">
    <property type="entry name" value="Arm_4"/>
    <property type="match status" value="1"/>
</dbReference>
<keyword evidence="2" id="KW-0677">Repeat</keyword>
<dbReference type="InterPro" id="IPR046851">
    <property type="entry name" value="NBCH_WD40"/>
</dbReference>
<feature type="domain" description="BEACH-type PH" evidence="6">
    <location>
        <begin position="1655"/>
        <end position="1777"/>
    </location>
</feature>
<name>A0A8S0X8D5_CYCAE</name>
<dbReference type="PROSITE" id="PS51783">
    <property type="entry name" value="PH_BEACH"/>
    <property type="match status" value="1"/>
</dbReference>
<dbReference type="SMART" id="SM00320">
    <property type="entry name" value="WD40"/>
    <property type="match status" value="3"/>
</dbReference>
<dbReference type="PANTHER" id="PTHR13743">
    <property type="entry name" value="BEIGE/BEACH-RELATED"/>
    <property type="match status" value="1"/>
</dbReference>
<dbReference type="InterPro" id="IPR001680">
    <property type="entry name" value="WD40_rpt"/>
</dbReference>
<feature type="repeat" description="WD" evidence="3">
    <location>
        <begin position="2247"/>
        <end position="2288"/>
    </location>
</feature>
<dbReference type="InterPro" id="IPR013320">
    <property type="entry name" value="ConA-like_dom_sf"/>
</dbReference>
<evidence type="ECO:0000256" key="2">
    <source>
        <dbReference type="ARBA" id="ARBA00022737"/>
    </source>
</evidence>
<dbReference type="Gene3D" id="2.60.120.200">
    <property type="match status" value="1"/>
</dbReference>
<dbReference type="SUPFAM" id="SSF81837">
    <property type="entry name" value="BEACH domain"/>
    <property type="match status" value="1"/>
</dbReference>
<keyword evidence="1 3" id="KW-0853">WD repeat</keyword>
<dbReference type="PROSITE" id="PS50197">
    <property type="entry name" value="BEACH"/>
    <property type="match status" value="1"/>
</dbReference>
<dbReference type="InterPro" id="IPR011993">
    <property type="entry name" value="PH-like_dom_sf"/>
</dbReference>
<dbReference type="PROSITE" id="PS50294">
    <property type="entry name" value="WD_REPEATS_REGION"/>
    <property type="match status" value="1"/>
</dbReference>